<reference evidence="2 3" key="1">
    <citation type="journal article" date="2018" name="Science">
        <title>The opium poppy genome and morphinan production.</title>
        <authorList>
            <person name="Guo L."/>
            <person name="Winzer T."/>
            <person name="Yang X."/>
            <person name="Li Y."/>
            <person name="Ning Z."/>
            <person name="He Z."/>
            <person name="Teodor R."/>
            <person name="Lu Y."/>
            <person name="Bowser T.A."/>
            <person name="Graham I.A."/>
            <person name="Ye K."/>
        </authorList>
    </citation>
    <scope>NUCLEOTIDE SEQUENCE [LARGE SCALE GENOMIC DNA]</scope>
    <source>
        <strain evidence="3">cv. HN1</strain>
        <tissue evidence="2">Leaves</tissue>
    </source>
</reference>
<evidence type="ECO:0000259" key="1">
    <source>
        <dbReference type="Pfam" id="PF25043"/>
    </source>
</evidence>
<proteinExistence type="predicted"/>
<name>A0A4Y7JHH8_PAPSO</name>
<accession>A0A4Y7JHH8</accession>
<evidence type="ECO:0000313" key="3">
    <source>
        <dbReference type="Proteomes" id="UP000316621"/>
    </source>
</evidence>
<dbReference type="OMA" id="NQWETDY"/>
<gene>
    <name evidence="2" type="ORF">C5167_022286</name>
</gene>
<dbReference type="InterPro" id="IPR011205">
    <property type="entry name" value="UCP015417_vWA"/>
</dbReference>
<organism evidence="2 3">
    <name type="scientific">Papaver somniferum</name>
    <name type="common">Opium poppy</name>
    <dbReference type="NCBI Taxonomy" id="3469"/>
    <lineage>
        <taxon>Eukaryota</taxon>
        <taxon>Viridiplantae</taxon>
        <taxon>Streptophyta</taxon>
        <taxon>Embryophyta</taxon>
        <taxon>Tracheophyta</taxon>
        <taxon>Spermatophyta</taxon>
        <taxon>Magnoliopsida</taxon>
        <taxon>Ranunculales</taxon>
        <taxon>Papaveraceae</taxon>
        <taxon>Papaveroideae</taxon>
        <taxon>Papaver</taxon>
    </lineage>
</organism>
<dbReference type="PANTHER" id="PTHR31373">
    <property type="entry name" value="OS06G0652100 PROTEIN"/>
    <property type="match status" value="1"/>
</dbReference>
<dbReference type="Proteomes" id="UP000316621">
    <property type="component" value="Chromosome 5"/>
</dbReference>
<keyword evidence="3" id="KW-1185">Reference proteome</keyword>
<evidence type="ECO:0000313" key="2">
    <source>
        <dbReference type="EMBL" id="RZC60523.1"/>
    </source>
</evidence>
<dbReference type="Pfam" id="PF25043">
    <property type="entry name" value="DUF7788"/>
    <property type="match status" value="1"/>
</dbReference>
<dbReference type="EMBL" id="CM010719">
    <property type="protein sequence ID" value="RZC60523.1"/>
    <property type="molecule type" value="Genomic_DNA"/>
</dbReference>
<sequence>MEFDQASKNDWETDYEAIRRKFKRYWYTSVPEIVFWNLKDSKATPVLSNQKGVALVGGFSKNLVKLFLEGGNDMTPLAVMERAISGEDYNKLVVID</sequence>
<protein>
    <recommendedName>
        <fullName evidence="1">DUF7788 domain-containing protein</fullName>
    </recommendedName>
</protein>
<feature type="domain" description="DUF7788" evidence="1">
    <location>
        <begin position="1"/>
        <end position="73"/>
    </location>
</feature>
<dbReference type="AlphaFoldDB" id="A0A4Y7JHH8"/>
<dbReference type="STRING" id="3469.A0A4Y7JHH8"/>
<dbReference type="Gramene" id="RZC60523">
    <property type="protein sequence ID" value="RZC60523"/>
    <property type="gene ID" value="C5167_022286"/>
</dbReference>
<dbReference type="InterPro" id="IPR056690">
    <property type="entry name" value="DUF7788"/>
</dbReference>
<dbReference type="PANTHER" id="PTHR31373:SF17">
    <property type="entry name" value="OS06G0652100 PROTEIN"/>
    <property type="match status" value="1"/>
</dbReference>